<accession>W1PDY2</accession>
<evidence type="ECO:0000256" key="2">
    <source>
        <dbReference type="ARBA" id="ARBA00007867"/>
    </source>
</evidence>
<dbReference type="STRING" id="13333.W1PDY2"/>
<dbReference type="InterPro" id="IPR030374">
    <property type="entry name" value="PABS"/>
</dbReference>
<dbReference type="HOGENOM" id="CLU_048199_3_0_1"/>
<dbReference type="CDD" id="cd02440">
    <property type="entry name" value="AdoMet_MTases"/>
    <property type="match status" value="1"/>
</dbReference>
<evidence type="ECO:0000259" key="7">
    <source>
        <dbReference type="PROSITE" id="PS51006"/>
    </source>
</evidence>
<dbReference type="AlphaFoldDB" id="W1PDY2"/>
<name>W1PDY2_AMBTC</name>
<dbReference type="InterPro" id="IPR037163">
    <property type="entry name" value="Spermidine_synt_N_sf"/>
</dbReference>
<keyword evidence="9" id="KW-1185">Reference proteome</keyword>
<comment type="catalytic activity">
    <reaction evidence="5">
        <text>S-adenosyl 3-(methylsulfanyl)propylamine + putrescine = S-methyl-5'-thioadenosine + spermidine + H(+)</text>
        <dbReference type="Rhea" id="RHEA:12721"/>
        <dbReference type="ChEBI" id="CHEBI:15378"/>
        <dbReference type="ChEBI" id="CHEBI:17509"/>
        <dbReference type="ChEBI" id="CHEBI:57443"/>
        <dbReference type="ChEBI" id="CHEBI:57834"/>
        <dbReference type="ChEBI" id="CHEBI:326268"/>
        <dbReference type="EC" id="2.5.1.16"/>
    </reaction>
</comment>
<organism evidence="8 9">
    <name type="scientific">Amborella trichopoda</name>
    <dbReference type="NCBI Taxonomy" id="13333"/>
    <lineage>
        <taxon>Eukaryota</taxon>
        <taxon>Viridiplantae</taxon>
        <taxon>Streptophyta</taxon>
        <taxon>Embryophyta</taxon>
        <taxon>Tracheophyta</taxon>
        <taxon>Spermatophyta</taxon>
        <taxon>Magnoliopsida</taxon>
        <taxon>Amborellales</taxon>
        <taxon>Amborellaceae</taxon>
        <taxon>Amborella</taxon>
    </lineage>
</organism>
<gene>
    <name evidence="8" type="ORF">AMTR_s00006p00268680</name>
</gene>
<dbReference type="InterPro" id="IPR029063">
    <property type="entry name" value="SAM-dependent_MTases_sf"/>
</dbReference>
<dbReference type="PANTHER" id="PTHR11558">
    <property type="entry name" value="SPERMIDINE/SPERMINE SYNTHASE"/>
    <property type="match status" value="1"/>
</dbReference>
<dbReference type="Proteomes" id="UP000017836">
    <property type="component" value="Unassembled WGS sequence"/>
</dbReference>
<dbReference type="Gramene" id="ERN05919">
    <property type="protein sequence ID" value="ERN05919"/>
    <property type="gene ID" value="AMTR_s00006p00268680"/>
</dbReference>
<dbReference type="eggNOG" id="KOG1562">
    <property type="taxonomic scope" value="Eukaryota"/>
</dbReference>
<dbReference type="GO" id="GO:0005829">
    <property type="term" value="C:cytosol"/>
    <property type="evidence" value="ECO:0000318"/>
    <property type="project" value="GO_Central"/>
</dbReference>
<keyword evidence="4 6" id="KW-0808">Transferase</keyword>
<feature type="active site" description="Proton acceptor" evidence="6">
    <location>
        <position position="123"/>
    </location>
</feature>
<dbReference type="GO" id="GO:0004766">
    <property type="term" value="F:spermidine synthase activity"/>
    <property type="evidence" value="ECO:0000318"/>
    <property type="project" value="GO_Central"/>
</dbReference>
<dbReference type="InterPro" id="IPR001045">
    <property type="entry name" value="Spermi_synthase"/>
</dbReference>
<evidence type="ECO:0000256" key="1">
    <source>
        <dbReference type="ARBA" id="ARBA00005123"/>
    </source>
</evidence>
<dbReference type="Gene3D" id="2.30.140.10">
    <property type="entry name" value="Spermidine synthase, tetramerisation domain"/>
    <property type="match status" value="1"/>
</dbReference>
<feature type="domain" description="PABS" evidence="7">
    <location>
        <begin position="1"/>
        <end position="204"/>
    </location>
</feature>
<proteinExistence type="inferred from homology"/>
<dbReference type="FunFam" id="3.40.50.150:FF:000013">
    <property type="entry name" value="Spermidine synthase"/>
    <property type="match status" value="1"/>
</dbReference>
<evidence type="ECO:0000256" key="5">
    <source>
        <dbReference type="ARBA" id="ARBA00049307"/>
    </source>
</evidence>
<dbReference type="Pfam" id="PF01564">
    <property type="entry name" value="Spermine_synth"/>
    <property type="match status" value="1"/>
</dbReference>
<keyword evidence="6" id="KW-0620">Polyamine biosynthesis</keyword>
<dbReference type="SUPFAM" id="SSF53335">
    <property type="entry name" value="S-adenosyl-L-methionine-dependent methyltransferases"/>
    <property type="match status" value="1"/>
</dbReference>
<protein>
    <recommendedName>
        <fullName evidence="3">spermidine synthase</fullName>
        <ecNumber evidence="3">2.5.1.16</ecNumber>
    </recommendedName>
</protein>
<reference evidence="9" key="1">
    <citation type="journal article" date="2013" name="Science">
        <title>The Amborella genome and the evolution of flowering plants.</title>
        <authorList>
            <consortium name="Amborella Genome Project"/>
        </authorList>
    </citation>
    <scope>NUCLEOTIDE SEQUENCE [LARGE SCALE GENOMIC DNA]</scope>
</reference>
<dbReference type="EC" id="2.5.1.16" evidence="3"/>
<evidence type="ECO:0000313" key="8">
    <source>
        <dbReference type="EMBL" id="ERN05919.1"/>
    </source>
</evidence>
<evidence type="ECO:0000313" key="9">
    <source>
        <dbReference type="Proteomes" id="UP000017836"/>
    </source>
</evidence>
<sequence>MVFQSSTYGKAFVLDGLLQLTERDECAYQEMITHLPLCSIPKPKKVLVTGGGDGGILRELSRHASVEQIDICEIDTMVVNVYKQFFPDIAVGYEDPRITLHVGDGTAFLKSVPPGTYDVIIVDSCDPIVPTQELFDKPFYELVAKALRPGGVVCTQAESIWLHAQIIEDTVTVCRQVFKGSVNYAWTSVPTYQSGVIGFMLCSTEGPAVDFKCPVNRIEAIDGANSVAKHPLKFYNSEVR</sequence>
<comment type="similarity">
    <text evidence="2">Belongs to the spermidine/spermine synthase family.</text>
</comment>
<dbReference type="GO" id="GO:0008295">
    <property type="term" value="P:spermidine biosynthetic process"/>
    <property type="evidence" value="ECO:0000318"/>
    <property type="project" value="GO_Central"/>
</dbReference>
<dbReference type="PROSITE" id="PS51006">
    <property type="entry name" value="PABS_2"/>
    <property type="match status" value="1"/>
</dbReference>
<dbReference type="Gene3D" id="3.40.50.150">
    <property type="entry name" value="Vaccinia Virus protein VP39"/>
    <property type="match status" value="1"/>
</dbReference>
<evidence type="ECO:0000256" key="3">
    <source>
        <dbReference type="ARBA" id="ARBA00012455"/>
    </source>
</evidence>
<comment type="pathway">
    <text evidence="1">Amine and polyamine biosynthesis; spermidine biosynthesis; spermidine from putrescine: step 1/1.</text>
</comment>
<dbReference type="PANTHER" id="PTHR11558:SF11">
    <property type="entry name" value="SPERMIDINE SYNTHASE"/>
    <property type="match status" value="1"/>
</dbReference>
<dbReference type="NCBIfam" id="TIGR00417">
    <property type="entry name" value="speE"/>
    <property type="match status" value="1"/>
</dbReference>
<dbReference type="EMBL" id="KI393980">
    <property type="protein sequence ID" value="ERN05919.1"/>
    <property type="molecule type" value="Genomic_DNA"/>
</dbReference>
<evidence type="ECO:0000256" key="6">
    <source>
        <dbReference type="PROSITE-ProRule" id="PRU00354"/>
    </source>
</evidence>
<evidence type="ECO:0000256" key="4">
    <source>
        <dbReference type="ARBA" id="ARBA00022679"/>
    </source>
</evidence>
<dbReference type="HAMAP" id="MF_00198">
    <property type="entry name" value="Spermidine_synth"/>
    <property type="match status" value="1"/>
</dbReference>